<protein>
    <submittedName>
        <fullName evidence="2">Uncharacterized protein</fullName>
    </submittedName>
</protein>
<organism evidence="2 3">
    <name type="scientific">Roseicyclus marinus</name>
    <dbReference type="NCBI Taxonomy" id="2161673"/>
    <lineage>
        <taxon>Bacteria</taxon>
        <taxon>Pseudomonadati</taxon>
        <taxon>Pseudomonadota</taxon>
        <taxon>Alphaproteobacteria</taxon>
        <taxon>Rhodobacterales</taxon>
        <taxon>Roseobacteraceae</taxon>
        <taxon>Roseicyclus</taxon>
    </lineage>
</organism>
<feature type="transmembrane region" description="Helical" evidence="1">
    <location>
        <begin position="20"/>
        <end position="42"/>
    </location>
</feature>
<evidence type="ECO:0000313" key="2">
    <source>
        <dbReference type="EMBL" id="BDW86594.1"/>
    </source>
</evidence>
<name>A0AA48KJW9_9RHOB</name>
<evidence type="ECO:0000313" key="3">
    <source>
        <dbReference type="Proteomes" id="UP001337723"/>
    </source>
</evidence>
<keyword evidence="1" id="KW-0812">Transmembrane</keyword>
<dbReference type="AlphaFoldDB" id="A0AA48KJW9"/>
<reference evidence="2 3" key="1">
    <citation type="submission" date="2023-01" db="EMBL/GenBank/DDBJ databases">
        <title>Complete genome sequence of Roseicyclus marinus strain Dej080120_10.</title>
        <authorList>
            <person name="Ueki S."/>
            <person name="Maruyama F."/>
        </authorList>
    </citation>
    <scope>NUCLEOTIDE SEQUENCE [LARGE SCALE GENOMIC DNA]</scope>
    <source>
        <strain evidence="2 3">Dej080120_10</strain>
    </source>
</reference>
<keyword evidence="1" id="KW-0472">Membrane</keyword>
<gene>
    <name evidence="2" type="ORF">MACH21_27710</name>
</gene>
<dbReference type="RefSeq" id="WP_338272572.1">
    <property type="nucleotide sequence ID" value="NZ_AP027266.1"/>
</dbReference>
<sequence length="43" mass="4504">MQRGQIDQTEEDLQLRAAGYAILMAMAAVAFVLAAAVIGIVLA</sequence>
<dbReference type="EMBL" id="AP027266">
    <property type="protein sequence ID" value="BDW86594.1"/>
    <property type="molecule type" value="Genomic_DNA"/>
</dbReference>
<evidence type="ECO:0000256" key="1">
    <source>
        <dbReference type="SAM" id="Phobius"/>
    </source>
</evidence>
<keyword evidence="1" id="KW-1133">Transmembrane helix</keyword>
<keyword evidence="3" id="KW-1185">Reference proteome</keyword>
<dbReference type="Proteomes" id="UP001337723">
    <property type="component" value="Chromosome"/>
</dbReference>
<proteinExistence type="predicted"/>
<accession>A0AA48KJW9</accession>
<dbReference type="KEGG" id="rmai:MACH21_27710"/>